<dbReference type="EMBL" id="BSXS01014682">
    <property type="protein sequence ID" value="GMF05825.1"/>
    <property type="molecule type" value="Genomic_DNA"/>
</dbReference>
<keyword evidence="2" id="KW-1185">Reference proteome</keyword>
<gene>
    <name evidence="1" type="ORF">Amon02_001247900</name>
</gene>
<accession>A0ACB5UAR6</accession>
<proteinExistence type="predicted"/>
<dbReference type="Proteomes" id="UP001165064">
    <property type="component" value="Unassembled WGS sequence"/>
</dbReference>
<protein>
    <submittedName>
        <fullName evidence="1">Unnamed protein product</fullName>
    </submittedName>
</protein>
<evidence type="ECO:0000313" key="1">
    <source>
        <dbReference type="EMBL" id="GMF05825.1"/>
    </source>
</evidence>
<organism evidence="1 2">
    <name type="scientific">Ambrosiozyma monospora</name>
    <name type="common">Yeast</name>
    <name type="synonym">Endomycopsis monosporus</name>
    <dbReference type="NCBI Taxonomy" id="43982"/>
    <lineage>
        <taxon>Eukaryota</taxon>
        <taxon>Fungi</taxon>
        <taxon>Dikarya</taxon>
        <taxon>Ascomycota</taxon>
        <taxon>Saccharomycotina</taxon>
        <taxon>Pichiomycetes</taxon>
        <taxon>Pichiales</taxon>
        <taxon>Pichiaceae</taxon>
        <taxon>Ambrosiozyma</taxon>
    </lineage>
</organism>
<name>A0ACB5UAR6_AMBMO</name>
<sequence>MIKLKDEIYETYPTFDETIECSICTNEVNINTCVITECKHCFCLPCIMDHFDFQQKTTQQRPLLSAKHHSQFNSKQEVLCPMCREPIKKTRLFRTLPLSFKKVDVESDDDDELQMTTQGEISRDRDYFVRLFNPYGKSTKLNALCSHLSQIKEANPGDHVIVFSQFTSFLDIVSKELDKYKNSFEVYQFDGRLDRGQRKNVLNDFNKTASGGKISPLIDFIELAKNKASK</sequence>
<reference evidence="1" key="1">
    <citation type="submission" date="2023-04" db="EMBL/GenBank/DDBJ databases">
        <title>Ambrosiozyma monospora NBRC 10751.</title>
        <authorList>
            <person name="Ichikawa N."/>
            <person name="Sato H."/>
            <person name="Tonouchi N."/>
        </authorList>
    </citation>
    <scope>NUCLEOTIDE SEQUENCE</scope>
    <source>
        <strain evidence="1">NBRC 10751</strain>
    </source>
</reference>
<evidence type="ECO:0000313" key="2">
    <source>
        <dbReference type="Proteomes" id="UP001165064"/>
    </source>
</evidence>
<comment type="caution">
    <text evidence="1">The sequence shown here is derived from an EMBL/GenBank/DDBJ whole genome shotgun (WGS) entry which is preliminary data.</text>
</comment>